<dbReference type="PROSITE" id="PS50885">
    <property type="entry name" value="HAMP"/>
    <property type="match status" value="1"/>
</dbReference>
<dbReference type="SMART" id="SM00388">
    <property type="entry name" value="HisKA"/>
    <property type="match status" value="1"/>
</dbReference>
<evidence type="ECO:0000256" key="4">
    <source>
        <dbReference type="ARBA" id="ARBA00022553"/>
    </source>
</evidence>
<dbReference type="Pfam" id="PF00672">
    <property type="entry name" value="HAMP"/>
    <property type="match status" value="1"/>
</dbReference>
<dbReference type="EMBL" id="CP001854">
    <property type="protein sequence ID" value="ADB53765.1"/>
    <property type="molecule type" value="Genomic_DNA"/>
</dbReference>
<dbReference type="eggNOG" id="COG5278">
    <property type="taxonomic scope" value="Bacteria"/>
</dbReference>
<dbReference type="Proteomes" id="UP000008229">
    <property type="component" value="Chromosome"/>
</dbReference>
<evidence type="ECO:0000256" key="2">
    <source>
        <dbReference type="ARBA" id="ARBA00004236"/>
    </source>
</evidence>
<dbReference type="KEGG" id="cwo:Cwoe_5360"/>
<feature type="domain" description="Histidine kinase" evidence="11">
    <location>
        <begin position="298"/>
        <end position="512"/>
    </location>
</feature>
<dbReference type="Pfam" id="PF05227">
    <property type="entry name" value="CHASE3"/>
    <property type="match status" value="1"/>
</dbReference>
<dbReference type="RefSeq" id="WP_012936816.1">
    <property type="nucleotide sequence ID" value="NC_013739.1"/>
</dbReference>
<evidence type="ECO:0000256" key="6">
    <source>
        <dbReference type="ARBA" id="ARBA00022692"/>
    </source>
</evidence>
<sequence>MASRTPLVGRRTVSEWFTWAAIVLGVVTVVSIVLGVLAIVRLTDARNLVVSRNGPALTASLQLSNALVNQETGVRGYALTGEETFLRPYRTGRVEAADALAQLHSITAIDEHAEIRRDVAEVERRMAAWREAYAEPTIRAVAADGPAADAKPEQELGRALFDRVREAMAREQANMVAVRDAGREQLSDAARFLTATFVAIAILLVLGIVGVVVALRRTVSLPLRGVARRVRRTARGDFEHEIVGEGPRDVVALAEDVDTMRRRIVEELSEITTAHRQLDEQTRELQRSNAELEQFAYVASHDLQEPLRKVASFCQLLEKRYKDQLDERGEQYIEFAVDGAKRMQQLINDLLAFSRVGRFTSELEPIESEQVLSQALTSLATAIEESGAEIVVHHPLPRVRGEVSLLAGVFQNLVGNALKFRGEERPRIEIGAARDGDDWTFAVTDNGIGIEPDYAERIFMIFQRLHPKDVYAGTGIGLAMCRKIVEYHGGRIWLDTESAEGTTFRFTLPALQETE</sequence>
<dbReference type="Gene3D" id="6.10.340.10">
    <property type="match status" value="1"/>
</dbReference>
<feature type="transmembrane region" description="Helical" evidence="10">
    <location>
        <begin position="192"/>
        <end position="215"/>
    </location>
</feature>
<evidence type="ECO:0000256" key="8">
    <source>
        <dbReference type="ARBA" id="ARBA00022989"/>
    </source>
</evidence>
<dbReference type="FunFam" id="3.30.565.10:FF:000006">
    <property type="entry name" value="Sensor histidine kinase WalK"/>
    <property type="match status" value="1"/>
</dbReference>
<dbReference type="STRING" id="469383.Cwoe_5360"/>
<dbReference type="EC" id="2.7.13.3" evidence="3"/>
<dbReference type="SUPFAM" id="SSF55874">
    <property type="entry name" value="ATPase domain of HSP90 chaperone/DNA topoisomerase II/histidine kinase"/>
    <property type="match status" value="1"/>
</dbReference>
<evidence type="ECO:0000313" key="13">
    <source>
        <dbReference type="EMBL" id="ADB53765.1"/>
    </source>
</evidence>
<evidence type="ECO:0000259" key="11">
    <source>
        <dbReference type="PROSITE" id="PS50109"/>
    </source>
</evidence>
<keyword evidence="10" id="KW-0472">Membrane</keyword>
<evidence type="ECO:0000256" key="9">
    <source>
        <dbReference type="ARBA" id="ARBA00023012"/>
    </source>
</evidence>
<dbReference type="PANTHER" id="PTHR43304:SF1">
    <property type="entry name" value="PAC DOMAIN-CONTAINING PROTEIN"/>
    <property type="match status" value="1"/>
</dbReference>
<dbReference type="PRINTS" id="PR00344">
    <property type="entry name" value="BCTRLSENSOR"/>
</dbReference>
<dbReference type="CDD" id="cd19410">
    <property type="entry name" value="HK9-like_sensor"/>
    <property type="match status" value="1"/>
</dbReference>
<keyword evidence="9" id="KW-0902">Two-component regulatory system</keyword>
<dbReference type="GO" id="GO:0000155">
    <property type="term" value="F:phosphorelay sensor kinase activity"/>
    <property type="evidence" value="ECO:0007669"/>
    <property type="project" value="InterPro"/>
</dbReference>
<dbReference type="Gene3D" id="3.30.565.10">
    <property type="entry name" value="Histidine kinase-like ATPase, C-terminal domain"/>
    <property type="match status" value="1"/>
</dbReference>
<dbReference type="Gene3D" id="1.10.287.130">
    <property type="match status" value="1"/>
</dbReference>
<evidence type="ECO:0000259" key="12">
    <source>
        <dbReference type="PROSITE" id="PS50885"/>
    </source>
</evidence>
<dbReference type="InterPro" id="IPR036890">
    <property type="entry name" value="HATPase_C_sf"/>
</dbReference>
<keyword evidence="7 13" id="KW-0418">Kinase</keyword>
<name>D3FFH2_CONWI</name>
<evidence type="ECO:0000256" key="5">
    <source>
        <dbReference type="ARBA" id="ARBA00022679"/>
    </source>
</evidence>
<dbReference type="InterPro" id="IPR003594">
    <property type="entry name" value="HATPase_dom"/>
</dbReference>
<dbReference type="Pfam" id="PF02518">
    <property type="entry name" value="HATPase_c"/>
    <property type="match status" value="1"/>
</dbReference>
<feature type="domain" description="HAMP" evidence="12">
    <location>
        <begin position="217"/>
        <end position="269"/>
    </location>
</feature>
<dbReference type="SMART" id="SM00387">
    <property type="entry name" value="HATPase_c"/>
    <property type="match status" value="1"/>
</dbReference>
<keyword evidence="5" id="KW-0808">Transferase</keyword>
<accession>D3FFH2</accession>
<keyword evidence="4" id="KW-0597">Phosphoprotein</keyword>
<comment type="subcellular location">
    <subcellularLocation>
        <location evidence="2">Cell membrane</location>
    </subcellularLocation>
</comment>
<gene>
    <name evidence="13" type="ordered locus">Cwoe_5360</name>
</gene>
<keyword evidence="6 10" id="KW-0812">Transmembrane</keyword>
<keyword evidence="8 10" id="KW-1133">Transmembrane helix</keyword>
<evidence type="ECO:0000256" key="10">
    <source>
        <dbReference type="SAM" id="Phobius"/>
    </source>
</evidence>
<dbReference type="OrthoDB" id="9808408at2"/>
<dbReference type="InterPro" id="IPR003660">
    <property type="entry name" value="HAMP_dom"/>
</dbReference>
<dbReference type="GO" id="GO:0005886">
    <property type="term" value="C:plasma membrane"/>
    <property type="evidence" value="ECO:0007669"/>
    <property type="project" value="UniProtKB-SubCell"/>
</dbReference>
<dbReference type="AlphaFoldDB" id="D3FFH2"/>
<dbReference type="InterPro" id="IPR052162">
    <property type="entry name" value="Sensor_kinase/Photoreceptor"/>
</dbReference>
<dbReference type="InterPro" id="IPR004358">
    <property type="entry name" value="Sig_transdc_His_kin-like_C"/>
</dbReference>
<dbReference type="SUPFAM" id="SSF47384">
    <property type="entry name" value="Homodimeric domain of signal transducing histidine kinase"/>
    <property type="match status" value="1"/>
</dbReference>
<dbReference type="eggNOG" id="COG4251">
    <property type="taxonomic scope" value="Bacteria"/>
</dbReference>
<dbReference type="InterPro" id="IPR036097">
    <property type="entry name" value="HisK_dim/P_sf"/>
</dbReference>
<dbReference type="InterPro" id="IPR003661">
    <property type="entry name" value="HisK_dim/P_dom"/>
</dbReference>
<protein>
    <recommendedName>
        <fullName evidence="3">histidine kinase</fullName>
        <ecNumber evidence="3">2.7.13.3</ecNumber>
    </recommendedName>
</protein>
<evidence type="ECO:0000256" key="1">
    <source>
        <dbReference type="ARBA" id="ARBA00000085"/>
    </source>
</evidence>
<dbReference type="Pfam" id="PF00512">
    <property type="entry name" value="HisKA"/>
    <property type="match status" value="1"/>
</dbReference>
<reference evidence="14" key="2">
    <citation type="submission" date="2010-01" db="EMBL/GenBank/DDBJ databases">
        <title>The complete genome of Conexibacter woesei DSM 14684.</title>
        <authorList>
            <consortium name="US DOE Joint Genome Institute (JGI-PGF)"/>
            <person name="Lucas S."/>
            <person name="Copeland A."/>
            <person name="Lapidus A."/>
            <person name="Glavina del Rio T."/>
            <person name="Dalin E."/>
            <person name="Tice H."/>
            <person name="Bruce D."/>
            <person name="Goodwin L."/>
            <person name="Pitluck S."/>
            <person name="Kyrpides N."/>
            <person name="Mavromatis K."/>
            <person name="Ivanova N."/>
            <person name="Mikhailova N."/>
            <person name="Chertkov O."/>
            <person name="Brettin T."/>
            <person name="Detter J.C."/>
            <person name="Han C."/>
            <person name="Larimer F."/>
            <person name="Land M."/>
            <person name="Hauser L."/>
            <person name="Markowitz V."/>
            <person name="Cheng J.-F."/>
            <person name="Hugenholtz P."/>
            <person name="Woyke T."/>
            <person name="Wu D."/>
            <person name="Pukall R."/>
            <person name="Steenblock K."/>
            <person name="Schneider S."/>
            <person name="Klenk H.-P."/>
            <person name="Eisen J.A."/>
        </authorList>
    </citation>
    <scope>NUCLEOTIDE SEQUENCE [LARGE SCALE GENOMIC DNA]</scope>
    <source>
        <strain evidence="14">DSM 14684 / CIP 108061 / JCM 11494 / NBRC 100937 / ID131577</strain>
    </source>
</reference>
<feature type="transmembrane region" description="Helical" evidence="10">
    <location>
        <begin position="16"/>
        <end position="40"/>
    </location>
</feature>
<evidence type="ECO:0000256" key="3">
    <source>
        <dbReference type="ARBA" id="ARBA00012438"/>
    </source>
</evidence>
<dbReference type="InterPro" id="IPR005467">
    <property type="entry name" value="His_kinase_dom"/>
</dbReference>
<keyword evidence="14" id="KW-1185">Reference proteome</keyword>
<evidence type="ECO:0000256" key="7">
    <source>
        <dbReference type="ARBA" id="ARBA00022777"/>
    </source>
</evidence>
<dbReference type="HOGENOM" id="CLU_000445_114_71_11"/>
<reference evidence="13 14" key="1">
    <citation type="journal article" date="2010" name="Stand. Genomic Sci.">
        <title>Complete genome sequence of Conexibacter woesei type strain (ID131577).</title>
        <authorList>
            <person name="Pukall R."/>
            <person name="Lapidus A."/>
            <person name="Glavina Del Rio T."/>
            <person name="Copeland A."/>
            <person name="Tice H."/>
            <person name="Cheng J.-F."/>
            <person name="Lucas S."/>
            <person name="Chen F."/>
            <person name="Nolan M."/>
            <person name="Bruce D."/>
            <person name="Goodwin L."/>
            <person name="Pitluck S."/>
            <person name="Mavromatis K."/>
            <person name="Ivanova N."/>
            <person name="Ovchinnikova G."/>
            <person name="Pati A."/>
            <person name="Chen A."/>
            <person name="Palaniappan K."/>
            <person name="Land M."/>
            <person name="Hauser L."/>
            <person name="Chang Y.-J."/>
            <person name="Jeffries C.D."/>
            <person name="Chain P."/>
            <person name="Meincke L."/>
            <person name="Sims D."/>
            <person name="Brettin T."/>
            <person name="Detter J.C."/>
            <person name="Rohde M."/>
            <person name="Goeker M."/>
            <person name="Bristow J."/>
            <person name="Eisen J.A."/>
            <person name="Markowitz V."/>
            <person name="Kyrpides N.C."/>
            <person name="Klenk H.-P."/>
            <person name="Hugenholtz P."/>
        </authorList>
    </citation>
    <scope>NUCLEOTIDE SEQUENCE [LARGE SCALE GENOMIC DNA]</scope>
    <source>
        <strain evidence="14">DSM 14684 / CIP 108061 / JCM 11494 / NBRC 100937 / ID131577</strain>
    </source>
</reference>
<dbReference type="CDD" id="cd00082">
    <property type="entry name" value="HisKA"/>
    <property type="match status" value="1"/>
</dbReference>
<evidence type="ECO:0000313" key="14">
    <source>
        <dbReference type="Proteomes" id="UP000008229"/>
    </source>
</evidence>
<comment type="catalytic activity">
    <reaction evidence="1">
        <text>ATP + protein L-histidine = ADP + protein N-phospho-L-histidine.</text>
        <dbReference type="EC" id="2.7.13.3"/>
    </reaction>
</comment>
<dbReference type="PROSITE" id="PS50109">
    <property type="entry name" value="HIS_KIN"/>
    <property type="match status" value="1"/>
</dbReference>
<dbReference type="InterPro" id="IPR007891">
    <property type="entry name" value="CHASE3"/>
</dbReference>
<organism evidence="13 14">
    <name type="scientific">Conexibacter woesei (strain DSM 14684 / CCUG 47730 / CIP 108061 / JCM 11494 / NBRC 100937 / ID131577)</name>
    <dbReference type="NCBI Taxonomy" id="469383"/>
    <lineage>
        <taxon>Bacteria</taxon>
        <taxon>Bacillati</taxon>
        <taxon>Actinomycetota</taxon>
        <taxon>Thermoleophilia</taxon>
        <taxon>Solirubrobacterales</taxon>
        <taxon>Conexibacteraceae</taxon>
        <taxon>Conexibacter</taxon>
    </lineage>
</organism>
<dbReference type="PANTHER" id="PTHR43304">
    <property type="entry name" value="PHYTOCHROME-LIKE PROTEIN CPH1"/>
    <property type="match status" value="1"/>
</dbReference>
<proteinExistence type="predicted"/>